<dbReference type="Gene3D" id="3.20.20.140">
    <property type="entry name" value="Metal-dependent hydrolases"/>
    <property type="match status" value="1"/>
</dbReference>
<evidence type="ECO:0000313" key="3">
    <source>
        <dbReference type="EMBL" id="SPF39199.1"/>
    </source>
</evidence>
<dbReference type="NCBIfam" id="NF038032">
    <property type="entry name" value="CehA_McbA_metalo"/>
    <property type="match status" value="1"/>
</dbReference>
<dbReference type="Proteomes" id="UP000238701">
    <property type="component" value="Unassembled WGS sequence"/>
</dbReference>
<organism evidence="3 4">
    <name type="scientific">Candidatus Sulfotelmatobacter kueseliae</name>
    <dbReference type="NCBI Taxonomy" id="2042962"/>
    <lineage>
        <taxon>Bacteria</taxon>
        <taxon>Pseudomonadati</taxon>
        <taxon>Acidobacteriota</taxon>
        <taxon>Terriglobia</taxon>
        <taxon>Terriglobales</taxon>
        <taxon>Candidatus Korobacteraceae</taxon>
        <taxon>Candidatus Sulfotelmatobacter</taxon>
    </lineage>
</organism>
<keyword evidence="2" id="KW-0732">Signal</keyword>
<evidence type="ECO:0000256" key="2">
    <source>
        <dbReference type="SAM" id="SignalP"/>
    </source>
</evidence>
<dbReference type="EMBL" id="OMOD01000118">
    <property type="protein sequence ID" value="SPF39199.1"/>
    <property type="molecule type" value="Genomic_DNA"/>
</dbReference>
<sequence length="745" mass="82551">MLFRLICLFLTCVSCFAQREAVLKQIDLPHSYYYREMYLPQLTTGPSAAAWSPDSRRLVYSMAGSLWRQELGSTKAEQLTAGPGYDYQPDWSGDGRWVVFARYDHDAIELWSLDMHDGRTRKMTSGGAVNLEPRFSPDGKRLAFVSTSYKGHFHIFVARFEDGLLSDVQQLTRENISSLPRYYYSQADHEINPVWTRDGSEILFISNRGHIHGTGGFWKIKAEVGAEAHEIHYEETNWKARPDFSPDGKRMVYASYMGQSWHQLWVMPAAGGDAFPISYGAFDNVSPRWSPDGSKIAFISNRSGNTSLWMQAVPGGEQSEVVARERKYLKPMGQLALRVVDSRGKPVAARVFVTGADGLAYAPENAWMHADDSFDRSERPFEAHYFDIAGTSAVTVPSGTVQVDVMRGFEYAFEQNKVEVKPDATANLTVRLQPTIPYEPAEWVSGDVHTHMNYAGTYRNTPAHLVKQADAENLAIVENLIVNKEQRVPDIAYFSPKLDAASTLDHLLLHGQEYHTSYWGHLGLLNLTRNLILPGYAGYPNTAAASLYPANGNVADMAHEQGALVGYVHPFDSFPDPAKDDPLTNELPADVALGKVDYIEVLGFSDHKSTAEVWYKLLNCGFRLPTAAGTDFMGNYASLRGPVGLNRVYAEVKPGPLKIEPFLAAIKAGRTFATNGPLLHFSLGGQGIGGEVRLETKQEARFSAEMNSIVPVDHLQIVCNGKVARELALDSNSKSAHVDGSIPLV</sequence>
<dbReference type="AlphaFoldDB" id="A0A2U3KHQ9"/>
<dbReference type="InterPro" id="IPR011659">
    <property type="entry name" value="WD40"/>
</dbReference>
<protein>
    <submittedName>
        <fullName evidence="3">Secreted protein</fullName>
    </submittedName>
</protein>
<gene>
    <name evidence="3" type="ORF">SBA1_260005</name>
</gene>
<dbReference type="Pfam" id="PF07676">
    <property type="entry name" value="PD40"/>
    <property type="match status" value="5"/>
</dbReference>
<feature type="chain" id="PRO_5015458723" evidence="2">
    <location>
        <begin position="18"/>
        <end position="745"/>
    </location>
</feature>
<evidence type="ECO:0000256" key="1">
    <source>
        <dbReference type="ARBA" id="ARBA00009820"/>
    </source>
</evidence>
<dbReference type="InterPro" id="IPR011042">
    <property type="entry name" value="6-blade_b-propeller_TolB-like"/>
</dbReference>
<name>A0A2U3KHQ9_9BACT</name>
<dbReference type="SUPFAM" id="SSF82171">
    <property type="entry name" value="DPP6 N-terminal domain-like"/>
    <property type="match status" value="1"/>
</dbReference>
<reference evidence="4" key="1">
    <citation type="submission" date="2018-02" db="EMBL/GenBank/DDBJ databases">
        <authorList>
            <person name="Hausmann B."/>
        </authorList>
    </citation>
    <scope>NUCLEOTIDE SEQUENCE [LARGE SCALE GENOMIC DNA]</scope>
    <source>
        <strain evidence="4">Peat soil MAG SbA1</strain>
    </source>
</reference>
<feature type="signal peptide" evidence="2">
    <location>
        <begin position="1"/>
        <end position="17"/>
    </location>
</feature>
<comment type="similarity">
    <text evidence="1">Belongs to the TolB family.</text>
</comment>
<dbReference type="Gene3D" id="2.120.10.30">
    <property type="entry name" value="TolB, C-terminal domain"/>
    <property type="match status" value="2"/>
</dbReference>
<proteinExistence type="inferred from homology"/>
<accession>A0A2U3KHQ9</accession>
<evidence type="ECO:0000313" key="4">
    <source>
        <dbReference type="Proteomes" id="UP000238701"/>
    </source>
</evidence>
<dbReference type="PANTHER" id="PTHR36842">
    <property type="entry name" value="PROTEIN TOLB HOMOLOG"/>
    <property type="match status" value="1"/>
</dbReference>
<dbReference type="PANTHER" id="PTHR36842:SF1">
    <property type="entry name" value="PROTEIN TOLB"/>
    <property type="match status" value="1"/>
</dbReference>